<dbReference type="EMBL" id="SJPI01000001">
    <property type="protein sequence ID" value="TWT54183.1"/>
    <property type="molecule type" value="Genomic_DNA"/>
</dbReference>
<feature type="domain" description="DUF58" evidence="3">
    <location>
        <begin position="231"/>
        <end position="320"/>
    </location>
</feature>
<dbReference type="Pfam" id="PF01882">
    <property type="entry name" value="DUF58"/>
    <property type="match status" value="1"/>
</dbReference>
<keyword evidence="2" id="KW-1133">Transmembrane helix</keyword>
<comment type="caution">
    <text evidence="4">The sequence shown here is derived from an EMBL/GenBank/DDBJ whole genome shotgun (WGS) entry which is preliminary data.</text>
</comment>
<evidence type="ECO:0000256" key="2">
    <source>
        <dbReference type="SAM" id="Phobius"/>
    </source>
</evidence>
<gene>
    <name evidence="4" type="ORF">Pla22_18180</name>
</gene>
<evidence type="ECO:0000256" key="1">
    <source>
        <dbReference type="SAM" id="MobiDB-lite"/>
    </source>
</evidence>
<protein>
    <recommendedName>
        <fullName evidence="3">DUF58 domain-containing protein</fullName>
    </recommendedName>
</protein>
<accession>A0A5C5WW29</accession>
<dbReference type="InterPro" id="IPR002881">
    <property type="entry name" value="DUF58"/>
</dbReference>
<keyword evidence="2" id="KW-0472">Membrane</keyword>
<feature type="transmembrane region" description="Helical" evidence="2">
    <location>
        <begin position="34"/>
        <end position="67"/>
    </location>
</feature>
<reference evidence="4 5" key="1">
    <citation type="submission" date="2019-02" db="EMBL/GenBank/DDBJ databases">
        <title>Deep-cultivation of Planctomycetes and their phenomic and genomic characterization uncovers novel biology.</title>
        <authorList>
            <person name="Wiegand S."/>
            <person name="Jogler M."/>
            <person name="Boedeker C."/>
            <person name="Pinto D."/>
            <person name="Vollmers J."/>
            <person name="Rivas-Marin E."/>
            <person name="Kohn T."/>
            <person name="Peeters S.H."/>
            <person name="Heuer A."/>
            <person name="Rast P."/>
            <person name="Oberbeckmann S."/>
            <person name="Bunk B."/>
            <person name="Jeske O."/>
            <person name="Meyerdierks A."/>
            <person name="Storesund J.E."/>
            <person name="Kallscheuer N."/>
            <person name="Luecker S."/>
            <person name="Lage O.M."/>
            <person name="Pohl T."/>
            <person name="Merkel B.J."/>
            <person name="Hornburger P."/>
            <person name="Mueller R.-W."/>
            <person name="Bruemmer F."/>
            <person name="Labrenz M."/>
            <person name="Spormann A.M."/>
            <person name="Op Den Camp H."/>
            <person name="Overmann J."/>
            <person name="Amann R."/>
            <person name="Jetten M.S.M."/>
            <person name="Mascher T."/>
            <person name="Medema M.H."/>
            <person name="Devos D.P."/>
            <person name="Kaster A.-K."/>
            <person name="Ovreas L."/>
            <person name="Rohde M."/>
            <person name="Galperin M.Y."/>
            <person name="Jogler C."/>
        </authorList>
    </citation>
    <scope>NUCLEOTIDE SEQUENCE [LARGE SCALE GENOMIC DNA]</scope>
    <source>
        <strain evidence="4 5">Pla22</strain>
    </source>
</reference>
<evidence type="ECO:0000259" key="3">
    <source>
        <dbReference type="Pfam" id="PF01882"/>
    </source>
</evidence>
<dbReference type="AlphaFoldDB" id="A0A5C5WW29"/>
<dbReference type="Proteomes" id="UP000316598">
    <property type="component" value="Unassembled WGS sequence"/>
</dbReference>
<proteinExistence type="predicted"/>
<name>A0A5C5WW29_9BACT</name>
<keyword evidence="2" id="KW-0812">Transmembrane</keyword>
<sequence>MKTAVTSQANATSANPTSASSTSANSTSAGVPKFGVIAAIAGLLLVGMVFGASLWVLAGVAAGLLIATNYALANLWSTSTIAERITDDEELKIGSLVAATVTVTNTSRLPTVWVLVEDLLARQVLDADAPALQIEGERLAVMMLWPGETKELSYKVRCHRRGYVQIGPTVLETGDMMGLFRRFRVGTQPQFVTVLPEVVALTSYEIGSRRPIGEIRMRENVMDDPTRLRGIRQWQIGDPMRSVHWAATARTGTLHSKIYEPSSIVGATIILDLHVTTNPKHHEPVRSDLAVTAAASIASSLHESNEPFGIATNGRDAADRIRTEGWMGDHRVRDAAAKAGSMNESNDRLRPIIIKPSRGPVQFKEVHRTLARLERTDGLTLAEMLVESESQLSTDTTLLVILQQATPESIASLVGLSNRGRAVAVIINTADINDYTSIAGPLIASRIPTFHLASRDAIADVCREMLLRA</sequence>
<keyword evidence="5" id="KW-1185">Reference proteome</keyword>
<organism evidence="4 5">
    <name type="scientific">Rubripirellula amarantea</name>
    <dbReference type="NCBI Taxonomy" id="2527999"/>
    <lineage>
        <taxon>Bacteria</taxon>
        <taxon>Pseudomonadati</taxon>
        <taxon>Planctomycetota</taxon>
        <taxon>Planctomycetia</taxon>
        <taxon>Pirellulales</taxon>
        <taxon>Pirellulaceae</taxon>
        <taxon>Rubripirellula</taxon>
    </lineage>
</organism>
<evidence type="ECO:0000313" key="5">
    <source>
        <dbReference type="Proteomes" id="UP000316598"/>
    </source>
</evidence>
<feature type="region of interest" description="Disordered" evidence="1">
    <location>
        <begin position="1"/>
        <end position="28"/>
    </location>
</feature>
<dbReference type="PANTHER" id="PTHR34351:SF2">
    <property type="entry name" value="DUF58 DOMAIN-CONTAINING PROTEIN"/>
    <property type="match status" value="1"/>
</dbReference>
<dbReference type="OrthoDB" id="9789943at2"/>
<dbReference type="PANTHER" id="PTHR34351">
    <property type="entry name" value="SLR1927 PROTEIN-RELATED"/>
    <property type="match status" value="1"/>
</dbReference>
<evidence type="ECO:0000313" key="4">
    <source>
        <dbReference type="EMBL" id="TWT54183.1"/>
    </source>
</evidence>